<sequence length="129" mass="14323">MGSHLFCPVMEKQGHGHIIATDSTAGFKVFPSFAVYSATKFAVKALMEGVRQEEQQKNIKTTLIYPGTTATDLYKTIPDQKAREAEHSLQHGDRVLQAEDIAKMVVFAIDTPDHVSLNELNVRPTLQEP</sequence>
<dbReference type="PANTHER" id="PTHR43115:SF4">
    <property type="entry name" value="DEHYDROGENASE_REDUCTASE SDR FAMILY MEMBER 11"/>
    <property type="match status" value="1"/>
</dbReference>
<dbReference type="PANTHER" id="PTHR43115">
    <property type="entry name" value="DEHYDROGENASE/REDUCTASE SDR FAMILY MEMBER 11"/>
    <property type="match status" value="1"/>
</dbReference>
<keyword evidence="4" id="KW-1185">Reference proteome</keyword>
<evidence type="ECO:0000256" key="1">
    <source>
        <dbReference type="ARBA" id="ARBA00006484"/>
    </source>
</evidence>
<dbReference type="InterPro" id="IPR020904">
    <property type="entry name" value="Sc_DH/Rdtase_CS"/>
</dbReference>
<reference evidence="3 4" key="1">
    <citation type="journal article" date="2014" name="Antonie Van Leeuwenhoek">
        <title>Oenococcus alcoholitolerans sp. nov., a lactic acid bacteria isolated from cachaca and ethanol fermentation processes.</title>
        <authorList>
            <person name="Badotti F."/>
            <person name="Moreira A.P."/>
            <person name="Tonon L.A."/>
            <person name="de Lucena B.T."/>
            <person name="Gomes Fde C."/>
            <person name="Kruger R."/>
            <person name="Thompson C.C."/>
            <person name="de Morais M.A.Jr."/>
            <person name="Rosa C.A."/>
            <person name="Thompson F.L."/>
        </authorList>
    </citation>
    <scope>NUCLEOTIDE SEQUENCE [LARGE SCALE GENOMIC DNA]</scope>
    <source>
        <strain evidence="3 4">UFRJ-M7.2.18</strain>
    </source>
</reference>
<dbReference type="Gene3D" id="3.40.50.720">
    <property type="entry name" value="NAD(P)-binding Rossmann-like Domain"/>
    <property type="match status" value="1"/>
</dbReference>
<evidence type="ECO:0000313" key="3">
    <source>
        <dbReference type="EMBL" id="KGO32250.1"/>
    </source>
</evidence>
<evidence type="ECO:0008006" key="5">
    <source>
        <dbReference type="Google" id="ProtNLM"/>
    </source>
</evidence>
<keyword evidence="2" id="KW-0560">Oxidoreductase</keyword>
<accession>A0ABR4XSJ6</accession>
<name>A0ABR4XSJ6_9LACO</name>
<dbReference type="SUPFAM" id="SSF51735">
    <property type="entry name" value="NAD(P)-binding Rossmann-fold domains"/>
    <property type="match status" value="1"/>
</dbReference>
<dbReference type="Proteomes" id="UP000030023">
    <property type="component" value="Unassembled WGS sequence"/>
</dbReference>
<proteinExistence type="inferred from homology"/>
<dbReference type="InterPro" id="IPR002347">
    <property type="entry name" value="SDR_fam"/>
</dbReference>
<dbReference type="PRINTS" id="PR00081">
    <property type="entry name" value="GDHRDH"/>
</dbReference>
<evidence type="ECO:0000313" key="4">
    <source>
        <dbReference type="Proteomes" id="UP000030023"/>
    </source>
</evidence>
<comment type="caution">
    <text evidence="3">The sequence shown here is derived from an EMBL/GenBank/DDBJ whole genome shotgun (WGS) entry which is preliminary data.</text>
</comment>
<dbReference type="InterPro" id="IPR036291">
    <property type="entry name" value="NAD(P)-bd_dom_sf"/>
</dbReference>
<dbReference type="EMBL" id="AXCV01000056">
    <property type="protein sequence ID" value="KGO32250.1"/>
    <property type="molecule type" value="Genomic_DNA"/>
</dbReference>
<comment type="similarity">
    <text evidence="1">Belongs to the short-chain dehydrogenases/reductases (SDR) family.</text>
</comment>
<protein>
    <recommendedName>
        <fullName evidence="5">Short-chain dehydrogenase</fullName>
    </recommendedName>
</protein>
<organism evidence="3 4">
    <name type="scientific">Oenococcus alcoholitolerans</name>
    <dbReference type="NCBI Taxonomy" id="931074"/>
    <lineage>
        <taxon>Bacteria</taxon>
        <taxon>Bacillati</taxon>
        <taxon>Bacillota</taxon>
        <taxon>Bacilli</taxon>
        <taxon>Lactobacillales</taxon>
        <taxon>Lactobacillaceae</taxon>
        <taxon>Oenococcus</taxon>
    </lineage>
</organism>
<evidence type="ECO:0000256" key="2">
    <source>
        <dbReference type="ARBA" id="ARBA00023002"/>
    </source>
</evidence>
<dbReference type="PROSITE" id="PS00061">
    <property type="entry name" value="ADH_SHORT"/>
    <property type="match status" value="1"/>
</dbReference>
<gene>
    <name evidence="3" type="ORF">Q757_02165</name>
</gene>
<dbReference type="Pfam" id="PF00106">
    <property type="entry name" value="adh_short"/>
    <property type="match status" value="1"/>
</dbReference>